<dbReference type="RefSeq" id="WP_066059557.1">
    <property type="nucleotide sequence ID" value="NZ_JBHUNF010000004.1"/>
</dbReference>
<feature type="binding site" evidence="7">
    <location>
        <position position="137"/>
    </location>
    <ligand>
        <name>N-formimidoyl-L-glutamate</name>
        <dbReference type="ChEBI" id="CHEBI:58928"/>
    </ligand>
</feature>
<feature type="domain" description="Amidohydrolase-related" evidence="8">
    <location>
        <begin position="63"/>
        <end position="382"/>
    </location>
</feature>
<evidence type="ECO:0000259" key="8">
    <source>
        <dbReference type="Pfam" id="PF01979"/>
    </source>
</evidence>
<dbReference type="Gene3D" id="2.30.40.10">
    <property type="entry name" value="Urease, subunit C, domain 1"/>
    <property type="match status" value="1"/>
</dbReference>
<comment type="similarity">
    <text evidence="7">Belongs to the metallo-dependent hydrolases superfamily. HutI family.</text>
</comment>
<feature type="binding site" evidence="7">
    <location>
        <position position="310"/>
    </location>
    <ligand>
        <name>N-formimidoyl-L-glutamate</name>
        <dbReference type="ChEBI" id="CHEBI:58928"/>
    </ligand>
</feature>
<evidence type="ECO:0000256" key="2">
    <source>
        <dbReference type="ARBA" id="ARBA00022723"/>
    </source>
</evidence>
<evidence type="ECO:0000313" key="9">
    <source>
        <dbReference type="EMBL" id="MFD2675301.1"/>
    </source>
</evidence>
<feature type="binding site" evidence="7">
    <location>
        <position position="137"/>
    </location>
    <ligand>
        <name>4-imidazolone-5-propanoate</name>
        <dbReference type="ChEBI" id="CHEBI:77893"/>
    </ligand>
</feature>
<keyword evidence="5 7" id="KW-0862">Zinc</keyword>
<dbReference type="Proteomes" id="UP001597453">
    <property type="component" value="Unassembled WGS sequence"/>
</dbReference>
<feature type="binding site" evidence="7">
    <location>
        <position position="308"/>
    </location>
    <ligand>
        <name>Zn(2+)</name>
        <dbReference type="ChEBI" id="CHEBI:29105"/>
    </ligand>
</feature>
<keyword evidence="7" id="KW-0963">Cytoplasm</keyword>
<name>A0ABW5RJL7_9MICO</name>
<dbReference type="EC" id="3.5.2.7" evidence="1 7"/>
<comment type="caution">
    <text evidence="9">The sequence shown here is derived from an EMBL/GenBank/DDBJ whole genome shotgun (WGS) entry which is preliminary data.</text>
</comment>
<evidence type="ECO:0000256" key="4">
    <source>
        <dbReference type="ARBA" id="ARBA00022808"/>
    </source>
</evidence>
<evidence type="ECO:0000313" key="10">
    <source>
        <dbReference type="Proteomes" id="UP001597453"/>
    </source>
</evidence>
<organism evidence="9 10">
    <name type="scientific">Gulosibacter bifidus</name>
    <dbReference type="NCBI Taxonomy" id="272239"/>
    <lineage>
        <taxon>Bacteria</taxon>
        <taxon>Bacillati</taxon>
        <taxon>Actinomycetota</taxon>
        <taxon>Actinomycetes</taxon>
        <taxon>Micrococcales</taxon>
        <taxon>Microbacteriaceae</taxon>
        <taxon>Gulosibacter</taxon>
    </lineage>
</organism>
<dbReference type="InterPro" id="IPR011059">
    <property type="entry name" value="Metal-dep_hydrolase_composite"/>
</dbReference>
<dbReference type="PANTHER" id="PTHR42752">
    <property type="entry name" value="IMIDAZOLONEPROPIONASE"/>
    <property type="match status" value="1"/>
</dbReference>
<feature type="binding site" evidence="7">
    <location>
        <position position="237"/>
    </location>
    <ligand>
        <name>4-imidazolone-5-propanoate</name>
        <dbReference type="ChEBI" id="CHEBI:77893"/>
    </ligand>
</feature>
<feature type="binding site" evidence="7">
    <location>
        <position position="308"/>
    </location>
    <ligand>
        <name>Fe(3+)</name>
        <dbReference type="ChEBI" id="CHEBI:29034"/>
    </ligand>
</feature>
<dbReference type="PANTHER" id="PTHR42752:SF1">
    <property type="entry name" value="IMIDAZOLONEPROPIONASE-RELATED"/>
    <property type="match status" value="1"/>
</dbReference>
<feature type="binding site" evidence="7">
    <location>
        <position position="312"/>
    </location>
    <ligand>
        <name>N-formimidoyl-L-glutamate</name>
        <dbReference type="ChEBI" id="CHEBI:58928"/>
    </ligand>
</feature>
<dbReference type="NCBIfam" id="TIGR01224">
    <property type="entry name" value="hutI"/>
    <property type="match status" value="1"/>
</dbReference>
<dbReference type="GO" id="GO:0050480">
    <property type="term" value="F:imidazolonepropionase activity"/>
    <property type="evidence" value="ECO:0007669"/>
    <property type="project" value="UniProtKB-EC"/>
</dbReference>
<dbReference type="Pfam" id="PF01979">
    <property type="entry name" value="Amidohydro_1"/>
    <property type="match status" value="1"/>
</dbReference>
<comment type="function">
    <text evidence="7">Catalyzes the hydrolytic cleavage of the carbon-nitrogen bond in imidazolone-5-propanoate to yield N-formimidoyl-L-glutamate. It is the third step in the universal histidine degradation pathway.</text>
</comment>
<keyword evidence="4 7" id="KW-0369">Histidine metabolism</keyword>
<comment type="subcellular location">
    <subcellularLocation>
        <location evidence="7">Cytoplasm</location>
    </subcellularLocation>
</comment>
<evidence type="ECO:0000256" key="6">
    <source>
        <dbReference type="ARBA" id="ARBA00023004"/>
    </source>
</evidence>
<dbReference type="EMBL" id="JBHUNF010000004">
    <property type="protein sequence ID" value="MFD2675301.1"/>
    <property type="molecule type" value="Genomic_DNA"/>
</dbReference>
<feature type="binding site" evidence="7">
    <location>
        <position position="79"/>
    </location>
    <ligand>
        <name>4-imidazolone-5-propanoate</name>
        <dbReference type="ChEBI" id="CHEBI:77893"/>
    </ligand>
</feature>
<dbReference type="SUPFAM" id="SSF51338">
    <property type="entry name" value="Composite domain of metallo-dependent hydrolases"/>
    <property type="match status" value="1"/>
</dbReference>
<dbReference type="InterPro" id="IPR032466">
    <property type="entry name" value="Metal_Hydrolase"/>
</dbReference>
<reference evidence="10" key="1">
    <citation type="journal article" date="2019" name="Int. J. Syst. Evol. Microbiol.">
        <title>The Global Catalogue of Microorganisms (GCM) 10K type strain sequencing project: providing services to taxonomists for standard genome sequencing and annotation.</title>
        <authorList>
            <consortium name="The Broad Institute Genomics Platform"/>
            <consortium name="The Broad Institute Genome Sequencing Center for Infectious Disease"/>
            <person name="Wu L."/>
            <person name="Ma J."/>
        </authorList>
    </citation>
    <scope>NUCLEOTIDE SEQUENCE [LARGE SCALE GENOMIC DNA]</scope>
    <source>
        <strain evidence="10">TISTR 1511</strain>
    </source>
</reference>
<dbReference type="InterPro" id="IPR005920">
    <property type="entry name" value="HutI"/>
</dbReference>
<protein>
    <recommendedName>
        <fullName evidence="1 7">Imidazolonepropionase</fullName>
        <ecNumber evidence="1 7">3.5.2.7</ecNumber>
    </recommendedName>
    <alternativeName>
        <fullName evidence="7">Imidazolone-5-propionate hydrolase</fullName>
    </alternativeName>
</protein>
<feature type="binding site" evidence="7">
    <location>
        <position position="72"/>
    </location>
    <ligand>
        <name>Fe(3+)</name>
        <dbReference type="ChEBI" id="CHEBI:29034"/>
    </ligand>
</feature>
<proteinExistence type="inferred from homology"/>
<sequence>MSPASTCITGIRELWTVGSEPGSGRTIRDAAIIIEGDRFAWVGPAAEAGSADAVVDAGGRAAIPGWVDSHTHLIFDGDRADEFAARLDGQAYAAGGINVTVNATNSASDERLRTNIRGRLRDAWLGGTTALETKTGYALSLDGELRSAELAAELYRAGNLEAVTFLGAHLVPDSPAYRDNPDAYVDLVVGEMLAAVRPHVQWMDVFCERGAFNAAQTRRVLEAGRDAGLGLRVHGNQIGPGEGVALAVEYGAASVDHCNFMSDADIDALANSDTVATVLPACDLSTRVQFAPARELLDAGATVAIASNCNPGTSYTTSMQYCVATAVLQMGLSVPEAVRAATWGGARALRREEARDGLPALGAVEVGHRADLQLLDAPSPTHLAYRPGMPLTHSVWRAGERVVAGRCLTGL</sequence>
<keyword evidence="6 7" id="KW-0408">Iron</keyword>
<feature type="binding site" evidence="7">
    <location>
        <position position="70"/>
    </location>
    <ligand>
        <name>Fe(3+)</name>
        <dbReference type="ChEBI" id="CHEBI:29034"/>
    </ligand>
</feature>
<feature type="binding site" evidence="7">
    <location>
        <position position="234"/>
    </location>
    <ligand>
        <name>Fe(3+)</name>
        <dbReference type="ChEBI" id="CHEBI:29034"/>
    </ligand>
</feature>
<keyword evidence="3 7" id="KW-0378">Hydrolase</keyword>
<keyword evidence="10" id="KW-1185">Reference proteome</keyword>
<evidence type="ECO:0000256" key="5">
    <source>
        <dbReference type="ARBA" id="ARBA00022833"/>
    </source>
</evidence>
<feature type="binding site" evidence="7">
    <location>
        <position position="70"/>
    </location>
    <ligand>
        <name>Zn(2+)</name>
        <dbReference type="ChEBI" id="CHEBI:29105"/>
    </ligand>
</feature>
<comment type="pathway">
    <text evidence="7">Amino-acid degradation; L-histidine degradation into L-glutamate; N-formimidoyl-L-glutamate from L-histidine: step 3/3.</text>
</comment>
<feature type="binding site" evidence="7">
    <location>
        <position position="72"/>
    </location>
    <ligand>
        <name>Zn(2+)</name>
        <dbReference type="ChEBI" id="CHEBI:29105"/>
    </ligand>
</feature>
<accession>A0ABW5RJL7</accession>
<dbReference type="InterPro" id="IPR006680">
    <property type="entry name" value="Amidohydro-rel"/>
</dbReference>
<gene>
    <name evidence="7 9" type="primary">hutI</name>
    <name evidence="9" type="ORF">ACFSUQ_08355</name>
</gene>
<evidence type="ECO:0000256" key="3">
    <source>
        <dbReference type="ARBA" id="ARBA00022801"/>
    </source>
</evidence>
<evidence type="ECO:0000256" key="7">
    <source>
        <dbReference type="HAMAP-Rule" id="MF_00372"/>
    </source>
</evidence>
<feature type="binding site" evidence="7">
    <location>
        <position position="313"/>
    </location>
    <ligand>
        <name>4-imidazolone-5-propanoate</name>
        <dbReference type="ChEBI" id="CHEBI:77893"/>
    </ligand>
</feature>
<dbReference type="HAMAP" id="MF_00372">
    <property type="entry name" value="HutI"/>
    <property type="match status" value="1"/>
</dbReference>
<feature type="binding site" evidence="7">
    <location>
        <position position="169"/>
    </location>
    <ligand>
        <name>4-imidazolone-5-propanoate</name>
        <dbReference type="ChEBI" id="CHEBI:77893"/>
    </ligand>
</feature>
<dbReference type="Gene3D" id="3.20.20.140">
    <property type="entry name" value="Metal-dependent hydrolases"/>
    <property type="match status" value="1"/>
</dbReference>
<evidence type="ECO:0000256" key="1">
    <source>
        <dbReference type="ARBA" id="ARBA00012864"/>
    </source>
</evidence>
<feature type="binding site" evidence="7">
    <location>
        <position position="234"/>
    </location>
    <ligand>
        <name>Zn(2+)</name>
        <dbReference type="ChEBI" id="CHEBI:29105"/>
    </ligand>
</feature>
<dbReference type="SUPFAM" id="SSF51556">
    <property type="entry name" value="Metallo-dependent hydrolases"/>
    <property type="match status" value="1"/>
</dbReference>
<keyword evidence="2 7" id="KW-0479">Metal-binding</keyword>
<comment type="cofactor">
    <cofactor evidence="7">
        <name>Zn(2+)</name>
        <dbReference type="ChEBI" id="CHEBI:29105"/>
    </cofactor>
    <cofactor evidence="7">
        <name>Fe(3+)</name>
        <dbReference type="ChEBI" id="CHEBI:29034"/>
    </cofactor>
    <text evidence="7">Binds 1 zinc or iron ion per subunit.</text>
</comment>
<comment type="catalytic activity">
    <reaction evidence="7">
        <text>4-imidazolone-5-propanoate + H2O = N-formimidoyl-L-glutamate</text>
        <dbReference type="Rhea" id="RHEA:23660"/>
        <dbReference type="ChEBI" id="CHEBI:15377"/>
        <dbReference type="ChEBI" id="CHEBI:58928"/>
        <dbReference type="ChEBI" id="CHEBI:77893"/>
        <dbReference type="EC" id="3.5.2.7"/>
    </reaction>
</comment>